<organism evidence="9 10">
    <name type="scientific">Ephemerocybe angulata</name>
    <dbReference type="NCBI Taxonomy" id="980116"/>
    <lineage>
        <taxon>Eukaryota</taxon>
        <taxon>Fungi</taxon>
        <taxon>Dikarya</taxon>
        <taxon>Basidiomycota</taxon>
        <taxon>Agaricomycotina</taxon>
        <taxon>Agaricomycetes</taxon>
        <taxon>Agaricomycetidae</taxon>
        <taxon>Agaricales</taxon>
        <taxon>Agaricineae</taxon>
        <taxon>Psathyrellaceae</taxon>
        <taxon>Ephemerocybe</taxon>
    </lineage>
</organism>
<dbReference type="GO" id="GO:0098852">
    <property type="term" value="C:lytic vacuole membrane"/>
    <property type="evidence" value="ECO:0007669"/>
    <property type="project" value="UniProtKB-ARBA"/>
</dbReference>
<dbReference type="Proteomes" id="UP000521943">
    <property type="component" value="Unassembled WGS sequence"/>
</dbReference>
<feature type="transmembrane region" description="Helical" evidence="8">
    <location>
        <begin position="266"/>
        <end position="289"/>
    </location>
</feature>
<evidence type="ECO:0000256" key="1">
    <source>
        <dbReference type="ARBA" id="ARBA00004141"/>
    </source>
</evidence>
<dbReference type="OrthoDB" id="8048523at2759"/>
<evidence type="ECO:0000256" key="2">
    <source>
        <dbReference type="ARBA" id="ARBA00022692"/>
    </source>
</evidence>
<evidence type="ECO:0000256" key="8">
    <source>
        <dbReference type="SAM" id="Phobius"/>
    </source>
</evidence>
<evidence type="ECO:0000256" key="7">
    <source>
        <dbReference type="SAM" id="MobiDB-lite"/>
    </source>
</evidence>
<feature type="transmembrane region" description="Helical" evidence="8">
    <location>
        <begin position="232"/>
        <end position="254"/>
    </location>
</feature>
<dbReference type="FunFam" id="1.20.1280.290:FF:000009">
    <property type="entry name" value="PQ loop repeat family protein"/>
    <property type="match status" value="1"/>
</dbReference>
<feature type="transmembrane region" description="Helical" evidence="8">
    <location>
        <begin position="201"/>
        <end position="220"/>
    </location>
</feature>
<feature type="transmembrane region" description="Helical" evidence="8">
    <location>
        <begin position="52"/>
        <end position="73"/>
    </location>
</feature>
<comment type="caution">
    <text evidence="9">The sequence shown here is derived from an EMBL/GenBank/DDBJ whole genome shotgun (WGS) entry which is preliminary data.</text>
</comment>
<gene>
    <name evidence="9" type="ORF">DFP72DRAFT_891178</name>
</gene>
<dbReference type="FunFam" id="1.20.1280.290:FF:000012">
    <property type="entry name" value="Vacuolar membrane PQ loop repeat protein"/>
    <property type="match status" value="1"/>
</dbReference>
<evidence type="ECO:0000256" key="3">
    <source>
        <dbReference type="ARBA" id="ARBA00022989"/>
    </source>
</evidence>
<keyword evidence="4 8" id="KW-0472">Membrane</keyword>
<evidence type="ECO:0000256" key="5">
    <source>
        <dbReference type="ARBA" id="ARBA00038039"/>
    </source>
</evidence>
<keyword evidence="3 8" id="KW-1133">Transmembrane helix</keyword>
<keyword evidence="10" id="KW-1185">Reference proteome</keyword>
<accession>A0A8H6M791</accession>
<comment type="catalytic activity">
    <reaction evidence="6">
        <text>L-histidine(out) + L-arginine(in) = L-histidine(in) + L-arginine(out)</text>
        <dbReference type="Rhea" id="RHEA:71063"/>
        <dbReference type="ChEBI" id="CHEBI:32682"/>
        <dbReference type="ChEBI" id="CHEBI:57595"/>
    </reaction>
</comment>
<dbReference type="SMART" id="SM00679">
    <property type="entry name" value="CTNS"/>
    <property type="match status" value="2"/>
</dbReference>
<protein>
    <submittedName>
        <fullName evidence="9">PQ loop repeat-domain-containing protein</fullName>
    </submittedName>
</protein>
<dbReference type="PANTHER" id="PTHR16201">
    <property type="entry name" value="SEVEN TRANSMEMBRANE PROTEIN 1-RELATED"/>
    <property type="match status" value="1"/>
</dbReference>
<dbReference type="Gene3D" id="1.20.1280.290">
    <property type="match status" value="2"/>
</dbReference>
<evidence type="ECO:0000256" key="6">
    <source>
        <dbReference type="ARBA" id="ARBA00050768"/>
    </source>
</evidence>
<dbReference type="EMBL" id="JACGCI010000022">
    <property type="protein sequence ID" value="KAF6757445.1"/>
    <property type="molecule type" value="Genomic_DNA"/>
</dbReference>
<dbReference type="PANTHER" id="PTHR16201:SF44">
    <property type="entry name" value="SEVEN TRANSMEMBRANE PROTEIN 1"/>
    <property type="match status" value="1"/>
</dbReference>
<evidence type="ECO:0000313" key="9">
    <source>
        <dbReference type="EMBL" id="KAF6757445.1"/>
    </source>
</evidence>
<sequence length="296" mass="32359">MRPPTAAMLGASLIGNDTLSSVLGWISIACWIVVYSPQIYENYQLKSGEGVSVLFISIWLLGDLLNLAGAVLGNLLPTVIILGAYYTACDLILLGQIYYYRWKKQRKYDEVDGPEGLSAADDEQTPLIPGSEGLDTSASPESVVEPLRVLLAKYAVAVLFVVVVGIGAWWVNEGRLHRTGPSLHGLFAYAKKQVKKPKHDVLVQFFGWSSAALFLGARIPQILKNFATCCKGLSPALFLFSILGNTTYCLSIIAKSVDKAYLLTNAGWLAGSGLTVFLDVFVLCQFMYYRSVDNSR</sequence>
<comment type="similarity">
    <text evidence="5">Belongs to the laat-1 family.</text>
</comment>
<feature type="transmembrane region" description="Helical" evidence="8">
    <location>
        <begin position="79"/>
        <end position="100"/>
    </location>
</feature>
<comment type="subcellular location">
    <subcellularLocation>
        <location evidence="1">Membrane</location>
        <topology evidence="1">Multi-pass membrane protein</topology>
    </subcellularLocation>
</comment>
<evidence type="ECO:0000256" key="4">
    <source>
        <dbReference type="ARBA" id="ARBA00023136"/>
    </source>
</evidence>
<feature type="transmembrane region" description="Helical" evidence="8">
    <location>
        <begin position="22"/>
        <end position="40"/>
    </location>
</feature>
<keyword evidence="2 8" id="KW-0812">Transmembrane</keyword>
<dbReference type="InterPro" id="IPR006603">
    <property type="entry name" value="PQ-loop_rpt"/>
</dbReference>
<feature type="region of interest" description="Disordered" evidence="7">
    <location>
        <begin position="113"/>
        <end position="139"/>
    </location>
</feature>
<name>A0A8H6M791_9AGAR</name>
<dbReference type="PROSITE" id="PS51257">
    <property type="entry name" value="PROKAR_LIPOPROTEIN"/>
    <property type="match status" value="1"/>
</dbReference>
<dbReference type="AlphaFoldDB" id="A0A8H6M791"/>
<dbReference type="Pfam" id="PF04193">
    <property type="entry name" value="PQ-loop"/>
    <property type="match status" value="2"/>
</dbReference>
<evidence type="ECO:0000313" key="10">
    <source>
        <dbReference type="Proteomes" id="UP000521943"/>
    </source>
</evidence>
<feature type="transmembrane region" description="Helical" evidence="8">
    <location>
        <begin position="151"/>
        <end position="171"/>
    </location>
</feature>
<dbReference type="GO" id="GO:0015174">
    <property type="term" value="F:basic amino acid transmembrane transporter activity"/>
    <property type="evidence" value="ECO:0007669"/>
    <property type="project" value="UniProtKB-ARBA"/>
</dbReference>
<reference evidence="9 10" key="1">
    <citation type="submission" date="2020-07" db="EMBL/GenBank/DDBJ databases">
        <title>Comparative genomics of pyrophilous fungi reveals a link between fire events and developmental genes.</title>
        <authorList>
            <consortium name="DOE Joint Genome Institute"/>
            <person name="Steindorff A.S."/>
            <person name="Carver A."/>
            <person name="Calhoun S."/>
            <person name="Stillman K."/>
            <person name="Liu H."/>
            <person name="Lipzen A."/>
            <person name="Pangilinan J."/>
            <person name="Labutti K."/>
            <person name="Bruns T.D."/>
            <person name="Grigoriev I.V."/>
        </authorList>
    </citation>
    <scope>NUCLEOTIDE SEQUENCE [LARGE SCALE GENOMIC DNA]</scope>
    <source>
        <strain evidence="9 10">CBS 144469</strain>
    </source>
</reference>
<proteinExistence type="inferred from homology"/>
<dbReference type="InterPro" id="IPR051415">
    <property type="entry name" value="LAAT-1"/>
</dbReference>
<dbReference type="GO" id="GO:0034486">
    <property type="term" value="P:vacuolar transmembrane transport"/>
    <property type="evidence" value="ECO:0007669"/>
    <property type="project" value="UniProtKB-ARBA"/>
</dbReference>